<dbReference type="SUPFAM" id="SSF55874">
    <property type="entry name" value="ATPase domain of HSP90 chaperone/DNA topoisomerase II/histidine kinase"/>
    <property type="match status" value="1"/>
</dbReference>
<proteinExistence type="predicted"/>
<dbReference type="InterPro" id="IPR036097">
    <property type="entry name" value="HisK_dim/P_sf"/>
</dbReference>
<sequence length="426" mass="48951">MKLQVYTLRYLVIALLGVVAVWAGLFYAVILEEVYDNIDDGLKNSKILIIREAETNKKILDTPEFGINQFKIEPLSKEKEYDDSNKFISTTEFMEYDDDDEPVRLLQTVFYDVDGNPHKLTIRASMLEEDELLEDLLTALIALYIMLVISVAVINHLILRKVWKSFYQLLERLKSFKLGADTSFKSPHSPIEEFKILGKELEDMLKRNEAIYSSQKQFIENASHELQTPLAISLNKLELFADNNTLPDEQMMELGKISDTLNRLVRLNKSLLMLSKIENRQYAEEEFVDFNELLQQLVLDYEDLAEYKNITINIESKSPLLFKMNKGLALTLVSNLLKNAILHNHKGGVVNIFTDDNTVTINNTGINKALKTNSIFKRFYRDSNSEQSTGLGLSIVNSIITNYHLTVTYSFNGMHSFKIVFPKKHP</sequence>
<feature type="transmembrane region" description="Helical" evidence="8">
    <location>
        <begin position="136"/>
        <end position="159"/>
    </location>
</feature>
<dbReference type="SUPFAM" id="SSF47384">
    <property type="entry name" value="Homodimeric domain of signal transducing histidine kinase"/>
    <property type="match status" value="1"/>
</dbReference>
<dbReference type="OrthoDB" id="1522504at2"/>
<dbReference type="PANTHER" id="PTHR45436">
    <property type="entry name" value="SENSOR HISTIDINE KINASE YKOH"/>
    <property type="match status" value="1"/>
</dbReference>
<keyword evidence="7 8" id="KW-1133">Transmembrane helix</keyword>
<evidence type="ECO:0000313" key="11">
    <source>
        <dbReference type="Proteomes" id="UP000287527"/>
    </source>
</evidence>
<evidence type="ECO:0000256" key="5">
    <source>
        <dbReference type="ARBA" id="ARBA00022692"/>
    </source>
</evidence>
<evidence type="ECO:0000256" key="6">
    <source>
        <dbReference type="ARBA" id="ARBA00022777"/>
    </source>
</evidence>
<dbReference type="InterPro" id="IPR003594">
    <property type="entry name" value="HATPase_dom"/>
</dbReference>
<feature type="domain" description="Histidine kinase" evidence="9">
    <location>
        <begin position="221"/>
        <end position="425"/>
    </location>
</feature>
<evidence type="ECO:0000256" key="2">
    <source>
        <dbReference type="ARBA" id="ARBA00012438"/>
    </source>
</evidence>
<dbReference type="EC" id="2.7.13.3" evidence="2"/>
<reference evidence="10 11" key="1">
    <citation type="submission" date="2019-01" db="EMBL/GenBank/DDBJ databases">
        <title>Flavobacterium sp. nov.,isolated from freshwater.</title>
        <authorList>
            <person name="Zhang R."/>
            <person name="Du Z.-J."/>
        </authorList>
    </citation>
    <scope>NUCLEOTIDE SEQUENCE [LARGE SCALE GENOMIC DNA]</scope>
    <source>
        <strain evidence="10 11">1E403</strain>
    </source>
</reference>
<dbReference type="EMBL" id="SBII01000004">
    <property type="protein sequence ID" value="RWX00980.1"/>
    <property type="molecule type" value="Genomic_DNA"/>
</dbReference>
<dbReference type="SMART" id="SM00387">
    <property type="entry name" value="HATPase_c"/>
    <property type="match status" value="1"/>
</dbReference>
<keyword evidence="3" id="KW-0597">Phosphoprotein</keyword>
<keyword evidence="11" id="KW-1185">Reference proteome</keyword>
<evidence type="ECO:0000256" key="8">
    <source>
        <dbReference type="SAM" id="Phobius"/>
    </source>
</evidence>
<keyword evidence="6 10" id="KW-0418">Kinase</keyword>
<dbReference type="AlphaFoldDB" id="A0A444HBX4"/>
<dbReference type="InterPro" id="IPR050428">
    <property type="entry name" value="TCS_sensor_his_kinase"/>
</dbReference>
<evidence type="ECO:0000256" key="1">
    <source>
        <dbReference type="ARBA" id="ARBA00000085"/>
    </source>
</evidence>
<dbReference type="Pfam" id="PF02518">
    <property type="entry name" value="HATPase_c"/>
    <property type="match status" value="1"/>
</dbReference>
<evidence type="ECO:0000256" key="3">
    <source>
        <dbReference type="ARBA" id="ARBA00022553"/>
    </source>
</evidence>
<dbReference type="InterPro" id="IPR003661">
    <property type="entry name" value="HisK_dim/P_dom"/>
</dbReference>
<evidence type="ECO:0000259" key="9">
    <source>
        <dbReference type="PROSITE" id="PS50109"/>
    </source>
</evidence>
<dbReference type="Proteomes" id="UP000287527">
    <property type="component" value="Unassembled WGS sequence"/>
</dbReference>
<evidence type="ECO:0000256" key="7">
    <source>
        <dbReference type="ARBA" id="ARBA00022989"/>
    </source>
</evidence>
<dbReference type="Gene3D" id="1.10.287.130">
    <property type="match status" value="1"/>
</dbReference>
<feature type="transmembrane region" description="Helical" evidence="8">
    <location>
        <begin position="7"/>
        <end position="30"/>
    </location>
</feature>
<dbReference type="InterPro" id="IPR036890">
    <property type="entry name" value="HATPase_C_sf"/>
</dbReference>
<organism evidence="10 11">
    <name type="scientific">Flavobacterium cerinum</name>
    <dbReference type="NCBI Taxonomy" id="2502784"/>
    <lineage>
        <taxon>Bacteria</taxon>
        <taxon>Pseudomonadati</taxon>
        <taxon>Bacteroidota</taxon>
        <taxon>Flavobacteriia</taxon>
        <taxon>Flavobacteriales</taxon>
        <taxon>Flavobacteriaceae</taxon>
        <taxon>Flavobacterium</taxon>
    </lineage>
</organism>
<dbReference type="CDD" id="cd00082">
    <property type="entry name" value="HisKA"/>
    <property type="match status" value="1"/>
</dbReference>
<dbReference type="GO" id="GO:0000155">
    <property type="term" value="F:phosphorelay sensor kinase activity"/>
    <property type="evidence" value="ECO:0007669"/>
    <property type="project" value="InterPro"/>
</dbReference>
<dbReference type="Gene3D" id="3.30.565.10">
    <property type="entry name" value="Histidine kinase-like ATPase, C-terminal domain"/>
    <property type="match status" value="1"/>
</dbReference>
<keyword evidence="8" id="KW-0472">Membrane</keyword>
<accession>A0A444HBX4</accession>
<dbReference type="Pfam" id="PF00512">
    <property type="entry name" value="HisKA"/>
    <property type="match status" value="1"/>
</dbReference>
<evidence type="ECO:0000256" key="4">
    <source>
        <dbReference type="ARBA" id="ARBA00022679"/>
    </source>
</evidence>
<comment type="caution">
    <text evidence="10">The sequence shown here is derived from an EMBL/GenBank/DDBJ whole genome shotgun (WGS) entry which is preliminary data.</text>
</comment>
<dbReference type="SMART" id="SM00388">
    <property type="entry name" value="HisKA"/>
    <property type="match status" value="1"/>
</dbReference>
<dbReference type="RefSeq" id="WP_128389462.1">
    <property type="nucleotide sequence ID" value="NZ_SBII01000004.1"/>
</dbReference>
<protein>
    <recommendedName>
        <fullName evidence="2">histidine kinase</fullName>
        <ecNumber evidence="2">2.7.13.3</ecNumber>
    </recommendedName>
</protein>
<name>A0A444HBX4_9FLAO</name>
<gene>
    <name evidence="10" type="ORF">EPI11_08135</name>
</gene>
<evidence type="ECO:0000313" key="10">
    <source>
        <dbReference type="EMBL" id="RWX00980.1"/>
    </source>
</evidence>
<keyword evidence="4" id="KW-0808">Transferase</keyword>
<dbReference type="InterPro" id="IPR005467">
    <property type="entry name" value="His_kinase_dom"/>
</dbReference>
<comment type="catalytic activity">
    <reaction evidence="1">
        <text>ATP + protein L-histidine = ADP + protein N-phospho-L-histidine.</text>
        <dbReference type="EC" id="2.7.13.3"/>
    </reaction>
</comment>
<dbReference type="GO" id="GO:0005886">
    <property type="term" value="C:plasma membrane"/>
    <property type="evidence" value="ECO:0007669"/>
    <property type="project" value="TreeGrafter"/>
</dbReference>
<dbReference type="PANTHER" id="PTHR45436:SF5">
    <property type="entry name" value="SENSOR HISTIDINE KINASE TRCS"/>
    <property type="match status" value="1"/>
</dbReference>
<keyword evidence="5 8" id="KW-0812">Transmembrane</keyword>
<dbReference type="PROSITE" id="PS50109">
    <property type="entry name" value="HIS_KIN"/>
    <property type="match status" value="1"/>
</dbReference>